<feature type="transmembrane region" description="Helical" evidence="1">
    <location>
        <begin position="7"/>
        <end position="28"/>
    </location>
</feature>
<dbReference type="Proteomes" id="UP000093482">
    <property type="component" value="Unassembled WGS sequence"/>
</dbReference>
<dbReference type="EMBL" id="MATO01000012">
    <property type="protein sequence ID" value="OCS93060.1"/>
    <property type="molecule type" value="Genomic_DNA"/>
</dbReference>
<evidence type="ECO:0000313" key="3">
    <source>
        <dbReference type="Proteomes" id="UP000093482"/>
    </source>
</evidence>
<keyword evidence="3" id="KW-1185">Reference proteome</keyword>
<keyword evidence="1" id="KW-0812">Transmembrane</keyword>
<sequence>MQALLKNTFIVMFIIVGAVVGLVVGIFWTDLIPASLALGAFFGGILGIMADSFTGRDHANWKKT</sequence>
<comment type="caution">
    <text evidence="2">The sequence shown here is derived from an EMBL/GenBank/DDBJ whole genome shotgun (WGS) entry which is preliminary data.</text>
</comment>
<keyword evidence="1" id="KW-1133">Transmembrane helix</keyword>
<accession>A0A1C0Z108</accession>
<proteinExistence type="predicted"/>
<evidence type="ECO:0000256" key="1">
    <source>
        <dbReference type="SAM" id="Phobius"/>
    </source>
</evidence>
<name>A0A1C0Z108_9BACL</name>
<evidence type="ECO:0000313" key="2">
    <source>
        <dbReference type="EMBL" id="OCS93060.1"/>
    </source>
</evidence>
<gene>
    <name evidence="2" type="ORF">A6K76_00815</name>
</gene>
<dbReference type="AlphaFoldDB" id="A0A1C0Z108"/>
<reference evidence="2 3" key="1">
    <citation type="submission" date="2016-07" db="EMBL/GenBank/DDBJ databases">
        <title>Caryophanon latum genome sequencing.</title>
        <authorList>
            <person name="Verma A."/>
            <person name="Pal Y."/>
            <person name="Krishnamurthi S."/>
        </authorList>
    </citation>
    <scope>NUCLEOTIDE SEQUENCE [LARGE SCALE GENOMIC DNA]</scope>
    <source>
        <strain evidence="2 3">DSM 14151</strain>
    </source>
</reference>
<feature type="transmembrane region" description="Helical" evidence="1">
    <location>
        <begin position="34"/>
        <end position="53"/>
    </location>
</feature>
<organism evidence="2 3">
    <name type="scientific">Caryophanon latum</name>
    <dbReference type="NCBI Taxonomy" id="33977"/>
    <lineage>
        <taxon>Bacteria</taxon>
        <taxon>Bacillati</taxon>
        <taxon>Bacillota</taxon>
        <taxon>Bacilli</taxon>
        <taxon>Bacillales</taxon>
        <taxon>Caryophanaceae</taxon>
        <taxon>Caryophanon</taxon>
    </lineage>
</organism>
<protein>
    <recommendedName>
        <fullName evidence="4">Glycine zipper family protein</fullName>
    </recommendedName>
</protein>
<dbReference type="RefSeq" id="WP_066461968.1">
    <property type="nucleotide sequence ID" value="NZ_MATO01000012.1"/>
</dbReference>
<keyword evidence="1" id="KW-0472">Membrane</keyword>
<evidence type="ECO:0008006" key="4">
    <source>
        <dbReference type="Google" id="ProtNLM"/>
    </source>
</evidence>